<dbReference type="Proteomes" id="UP000708148">
    <property type="component" value="Unassembled WGS sequence"/>
</dbReference>
<dbReference type="EMBL" id="CAJHUC010002619">
    <property type="protein sequence ID" value="CAD7704066.1"/>
    <property type="molecule type" value="Genomic_DNA"/>
</dbReference>
<accession>A0A8S1JHM1</accession>
<name>A0A8S1JHM1_9CHLO</name>
<keyword evidence="2" id="KW-1185">Reference proteome</keyword>
<protein>
    <submittedName>
        <fullName evidence="1">Uncharacterized protein</fullName>
    </submittedName>
</protein>
<proteinExistence type="predicted"/>
<sequence>MGLKKSSAAATINGWSTLSTGDVDHGVGRGDPAAPRSGRLEAFLGRHRILAALLGWAAEKRMIFPIAGKSRKSKTISANSGFGSVKGGKGEIGLKREKAARCIDLAKYVSAGKARGSDPNGMVYEEEACGERGLTVDRGAIVDTAPSAWVSCSA</sequence>
<gene>
    <name evidence="1" type="ORF">OSTQU699_LOCUS9423</name>
</gene>
<reference evidence="1" key="1">
    <citation type="submission" date="2020-12" db="EMBL/GenBank/DDBJ databases">
        <authorList>
            <person name="Iha C."/>
        </authorList>
    </citation>
    <scope>NUCLEOTIDE SEQUENCE</scope>
</reference>
<dbReference type="AlphaFoldDB" id="A0A8S1JHM1"/>
<organism evidence="1 2">
    <name type="scientific">Ostreobium quekettii</name>
    <dbReference type="NCBI Taxonomy" id="121088"/>
    <lineage>
        <taxon>Eukaryota</taxon>
        <taxon>Viridiplantae</taxon>
        <taxon>Chlorophyta</taxon>
        <taxon>core chlorophytes</taxon>
        <taxon>Ulvophyceae</taxon>
        <taxon>TCBD clade</taxon>
        <taxon>Bryopsidales</taxon>
        <taxon>Ostreobineae</taxon>
        <taxon>Ostreobiaceae</taxon>
        <taxon>Ostreobium</taxon>
    </lineage>
</organism>
<evidence type="ECO:0000313" key="1">
    <source>
        <dbReference type="EMBL" id="CAD7704066.1"/>
    </source>
</evidence>
<comment type="caution">
    <text evidence="1">The sequence shown here is derived from an EMBL/GenBank/DDBJ whole genome shotgun (WGS) entry which is preliminary data.</text>
</comment>
<evidence type="ECO:0000313" key="2">
    <source>
        <dbReference type="Proteomes" id="UP000708148"/>
    </source>
</evidence>